<dbReference type="CDD" id="cd05325">
    <property type="entry name" value="carb_red_sniffer_like_SDR_c"/>
    <property type="match status" value="1"/>
</dbReference>
<evidence type="ECO:0000256" key="2">
    <source>
        <dbReference type="ARBA" id="ARBA00023002"/>
    </source>
</evidence>
<comment type="caution">
    <text evidence="4">The sequence shown here is derived from an EMBL/GenBank/DDBJ whole genome shotgun (WGS) entry which is preliminary data.</text>
</comment>
<evidence type="ECO:0000256" key="3">
    <source>
        <dbReference type="RuleBase" id="RU000363"/>
    </source>
</evidence>
<comment type="similarity">
    <text evidence="3">Belongs to the short-chain dehydrogenases/reductases (SDR) family.</text>
</comment>
<dbReference type="SUPFAM" id="SSF51735">
    <property type="entry name" value="NAD(P)-binding Rossmann-fold domains"/>
    <property type="match status" value="2"/>
</dbReference>
<dbReference type="Pfam" id="PF00106">
    <property type="entry name" value="adh_short"/>
    <property type="match status" value="1"/>
</dbReference>
<dbReference type="PRINTS" id="PR00081">
    <property type="entry name" value="GDHRDH"/>
</dbReference>
<evidence type="ECO:0008006" key="6">
    <source>
        <dbReference type="Google" id="ProtNLM"/>
    </source>
</evidence>
<keyword evidence="1" id="KW-0521">NADP</keyword>
<dbReference type="InterPro" id="IPR002347">
    <property type="entry name" value="SDR_fam"/>
</dbReference>
<sequence>MYPLSVFITGANRGIGLGIVREFLKVPTVKHVIAGARNPESAKDLNSITDERLKVVKIDIECDQSIKDAYAQVERVVHDNGLNLLVNNAAILPSYFTNGPICRETLTKCLNVNTVGTAIVSQTFLPLLKKAAARKSGDHIGADRAAIINISSFWASIRRNEDGSGVLGALAYKISKSALNQLGKTMAIDLADDKILVAQFCPGWVQTEMGNMGGRTAAITVEESASALVDSISKLQKQHNGGYFDRDLRPHFAFLRDDGKGTGANRGIGLGLMLEFLKVPTVKHVIAGVRNPDDAEDLNAITDNRLKSVRIDLECDQSIKDAYTQQLCATFVRRFPLQTFLPLLKKAAAQKPGDYFGVDRAAIVNISSFWGSISQNTDGSGTLGSLAYKTSKVDESTSALVNSISKLQKRHNGCRYRGGADLIHSIFGVEPGCVTTPLTRCCTSNENFFNWTVIALLCGVEKTMLTRRSHAELLQFRSVPDYS</sequence>
<dbReference type="PANTHER" id="PTHR43544">
    <property type="entry name" value="SHORT-CHAIN DEHYDROGENASE/REDUCTASE"/>
    <property type="match status" value="1"/>
</dbReference>
<protein>
    <recommendedName>
        <fullName evidence="6">Oxidoreductase, short chain dehydrogenase/reductase family protein</fullName>
    </recommendedName>
</protein>
<gene>
    <name evidence="4" type="primary">Necator_chrIV.g14874</name>
    <name evidence="4" type="ORF">RB195_001579</name>
</gene>
<evidence type="ECO:0000313" key="5">
    <source>
        <dbReference type="Proteomes" id="UP001303046"/>
    </source>
</evidence>
<dbReference type="PRINTS" id="PR00080">
    <property type="entry name" value="SDRFAMILY"/>
</dbReference>
<dbReference type="Proteomes" id="UP001303046">
    <property type="component" value="Unassembled WGS sequence"/>
</dbReference>
<reference evidence="4 5" key="1">
    <citation type="submission" date="2023-08" db="EMBL/GenBank/DDBJ databases">
        <title>A Necator americanus chromosomal reference genome.</title>
        <authorList>
            <person name="Ilik V."/>
            <person name="Petrzelkova K.J."/>
            <person name="Pardy F."/>
            <person name="Fuh T."/>
            <person name="Niatou-Singa F.S."/>
            <person name="Gouil Q."/>
            <person name="Baker L."/>
            <person name="Ritchie M.E."/>
            <person name="Jex A.R."/>
            <person name="Gazzola D."/>
            <person name="Li H."/>
            <person name="Toshio Fujiwara R."/>
            <person name="Zhan B."/>
            <person name="Aroian R.V."/>
            <person name="Pafco B."/>
            <person name="Schwarz E.M."/>
        </authorList>
    </citation>
    <scope>NUCLEOTIDE SEQUENCE [LARGE SCALE GENOMIC DNA]</scope>
    <source>
        <strain evidence="4 5">Aroian</strain>
        <tissue evidence="4">Whole animal</tissue>
    </source>
</reference>
<organism evidence="4 5">
    <name type="scientific">Necator americanus</name>
    <name type="common">Human hookworm</name>
    <dbReference type="NCBI Taxonomy" id="51031"/>
    <lineage>
        <taxon>Eukaryota</taxon>
        <taxon>Metazoa</taxon>
        <taxon>Ecdysozoa</taxon>
        <taxon>Nematoda</taxon>
        <taxon>Chromadorea</taxon>
        <taxon>Rhabditida</taxon>
        <taxon>Rhabditina</taxon>
        <taxon>Rhabditomorpha</taxon>
        <taxon>Strongyloidea</taxon>
        <taxon>Ancylostomatidae</taxon>
        <taxon>Bunostominae</taxon>
        <taxon>Necator</taxon>
    </lineage>
</organism>
<dbReference type="EMBL" id="JAVFWL010000004">
    <property type="protein sequence ID" value="KAK6749046.1"/>
    <property type="molecule type" value="Genomic_DNA"/>
</dbReference>
<accession>A0ABR1DEY4</accession>
<name>A0ABR1DEY4_NECAM</name>
<keyword evidence="5" id="KW-1185">Reference proteome</keyword>
<keyword evidence="2" id="KW-0560">Oxidoreductase</keyword>
<proteinExistence type="inferred from homology"/>
<evidence type="ECO:0000256" key="1">
    <source>
        <dbReference type="ARBA" id="ARBA00022857"/>
    </source>
</evidence>
<dbReference type="InterPro" id="IPR051468">
    <property type="entry name" value="Fungal_SecMetab_SDRs"/>
</dbReference>
<evidence type="ECO:0000313" key="4">
    <source>
        <dbReference type="EMBL" id="KAK6749046.1"/>
    </source>
</evidence>
<dbReference type="Gene3D" id="3.40.50.720">
    <property type="entry name" value="NAD(P)-binding Rossmann-like Domain"/>
    <property type="match status" value="3"/>
</dbReference>
<dbReference type="PANTHER" id="PTHR43544:SF7">
    <property type="entry name" value="NADB-LER2"/>
    <property type="match status" value="1"/>
</dbReference>
<dbReference type="InterPro" id="IPR036291">
    <property type="entry name" value="NAD(P)-bd_dom_sf"/>
</dbReference>